<keyword evidence="2" id="KW-1185">Reference proteome</keyword>
<dbReference type="AlphaFoldDB" id="A0AAV5ADW0"/>
<dbReference type="Proteomes" id="UP001050691">
    <property type="component" value="Unassembled WGS sequence"/>
</dbReference>
<accession>A0AAV5ADW0</accession>
<evidence type="ECO:0000313" key="1">
    <source>
        <dbReference type="EMBL" id="GJJ11902.1"/>
    </source>
</evidence>
<name>A0AAV5ADW0_9AGAM</name>
<organism evidence="1 2">
    <name type="scientific">Clathrus columnatus</name>
    <dbReference type="NCBI Taxonomy" id="1419009"/>
    <lineage>
        <taxon>Eukaryota</taxon>
        <taxon>Fungi</taxon>
        <taxon>Dikarya</taxon>
        <taxon>Basidiomycota</taxon>
        <taxon>Agaricomycotina</taxon>
        <taxon>Agaricomycetes</taxon>
        <taxon>Phallomycetidae</taxon>
        <taxon>Phallales</taxon>
        <taxon>Clathraceae</taxon>
        <taxon>Clathrus</taxon>
    </lineage>
</organism>
<protein>
    <submittedName>
        <fullName evidence="1">Uncharacterized protein</fullName>
    </submittedName>
</protein>
<comment type="caution">
    <text evidence="1">The sequence shown here is derived from an EMBL/GenBank/DDBJ whole genome shotgun (WGS) entry which is preliminary data.</text>
</comment>
<gene>
    <name evidence="1" type="ORF">Clacol_006140</name>
</gene>
<reference evidence="1" key="1">
    <citation type="submission" date="2021-10" db="EMBL/GenBank/DDBJ databases">
        <title>De novo Genome Assembly of Clathrus columnatus (Basidiomycota, Fungi) Using Illumina and Nanopore Sequence Data.</title>
        <authorList>
            <person name="Ogiso-Tanaka E."/>
            <person name="Itagaki H."/>
            <person name="Hosoya T."/>
            <person name="Hosaka K."/>
        </authorList>
    </citation>
    <scope>NUCLEOTIDE SEQUENCE</scope>
    <source>
        <strain evidence="1">MO-923</strain>
    </source>
</reference>
<dbReference type="EMBL" id="BPWL01000007">
    <property type="protein sequence ID" value="GJJ11902.1"/>
    <property type="molecule type" value="Genomic_DNA"/>
</dbReference>
<evidence type="ECO:0000313" key="2">
    <source>
        <dbReference type="Proteomes" id="UP001050691"/>
    </source>
</evidence>
<proteinExistence type="predicted"/>
<sequence>MPGSDMLEEEENDIKDPNSHKMKLALHHLQDLLQDLKGIHTAKASMLENALSLRNFLLKGPESTFMSMTWEELERAGVKKGCLRFDDDKLTNIDQLPLASKPLKDVFERVQSKLEKIFSHVCEYYPLGRQMIIDEMLFALAEIGSFESSETGKRNIAILGKTKLTDGEDQIKLVNPDSGYELGLSNEVDYVLVEYHNDAKTNFPGREPECPFTISSLTPLSESSLKNDAQTIMKHGSSCTLVVENRDYESDLIQHVPVAVGQAIALMQIQK</sequence>